<comment type="pathway">
    <text evidence="3">Lipid metabolism.</text>
</comment>
<feature type="transmembrane region" description="Helical" evidence="17">
    <location>
        <begin position="39"/>
        <end position="64"/>
    </location>
</feature>
<evidence type="ECO:0000256" key="19">
    <source>
        <dbReference type="SAM" id="MobiDB-lite"/>
    </source>
</evidence>
<keyword evidence="17" id="KW-0443">Lipid metabolism</keyword>
<comment type="catalytic activity">
    <reaction evidence="16 17">
        <text>a CDP-1,2-diacyl-sn-glycerol + 1D-myo-inositol 3-phosphate = a 1,2-diacyl-sn-glycero-3-phospho-(1D-myo-inositol-3-phosphate) + CMP + H(+)</text>
        <dbReference type="Rhea" id="RHEA:60504"/>
        <dbReference type="ChEBI" id="CHEBI:15378"/>
        <dbReference type="ChEBI" id="CHEBI:58088"/>
        <dbReference type="ChEBI" id="CHEBI:58332"/>
        <dbReference type="ChEBI" id="CHEBI:58401"/>
        <dbReference type="ChEBI" id="CHEBI:60377"/>
    </reaction>
</comment>
<keyword evidence="17" id="KW-0444">Lipid biosynthesis</keyword>
<comment type="caution">
    <text evidence="20">The sequence shown here is derived from an EMBL/GenBank/DDBJ whole genome shotgun (WGS) entry which is preliminary data.</text>
</comment>
<feature type="binding site" evidence="17">
    <location>
        <position position="87"/>
    </location>
    <ligand>
        <name>Mg(2+)</name>
        <dbReference type="ChEBI" id="CHEBI:18420"/>
        <label>1</label>
    </ligand>
</feature>
<comment type="function">
    <text evidence="17">Catalyzes the conjugation of the 1'-hydroxyl group of D-myo-inositol-3-phosphate (also named L-myo-inositol-1-phosphate) with a lipid tail of cytidine diphosphate diacylglycerol (CDP-DAG), forming phosphatidylinositol phosphate (PIP) and CMP. PIP is a precursor of phosphatidylinositol (PI) which is an essential lipid required for cell wall formation.</text>
</comment>
<keyword evidence="6 17" id="KW-1003">Cell membrane</keyword>
<comment type="similarity">
    <text evidence="4 17 18">Belongs to the CDP-alcohol phosphatidyltransferase class-I family.</text>
</comment>
<comment type="caution">
    <text evidence="17">Lacks conserved residue(s) required for the propagation of feature annotation.</text>
</comment>
<evidence type="ECO:0000256" key="15">
    <source>
        <dbReference type="ARBA" id="ARBA00033137"/>
    </source>
</evidence>
<accession>A0ABP6SQR3</accession>
<evidence type="ECO:0000256" key="17">
    <source>
        <dbReference type="HAMAP-Rule" id="MF_02241"/>
    </source>
</evidence>
<feature type="binding site" evidence="17">
    <location>
        <position position="69"/>
    </location>
    <ligand>
        <name>Mg(2+)</name>
        <dbReference type="ChEBI" id="CHEBI:18420"/>
        <label>1</label>
    </ligand>
</feature>
<evidence type="ECO:0000256" key="6">
    <source>
        <dbReference type="ARBA" id="ARBA00022475"/>
    </source>
</evidence>
<evidence type="ECO:0000256" key="18">
    <source>
        <dbReference type="RuleBase" id="RU003750"/>
    </source>
</evidence>
<gene>
    <name evidence="20" type="ORF">GCM10020369_06530</name>
</gene>
<dbReference type="Proteomes" id="UP001501676">
    <property type="component" value="Unassembled WGS sequence"/>
</dbReference>
<feature type="binding site" evidence="17">
    <location>
        <position position="66"/>
    </location>
    <ligand>
        <name>Mg(2+)</name>
        <dbReference type="ChEBI" id="CHEBI:18420"/>
        <label>1</label>
    </ligand>
</feature>
<evidence type="ECO:0000256" key="13">
    <source>
        <dbReference type="ARBA" id="ARBA00023935"/>
    </source>
</evidence>
<evidence type="ECO:0000313" key="21">
    <source>
        <dbReference type="Proteomes" id="UP001501676"/>
    </source>
</evidence>
<dbReference type="Pfam" id="PF01066">
    <property type="entry name" value="CDP-OH_P_transf"/>
    <property type="match status" value="1"/>
</dbReference>
<dbReference type="HAMAP" id="MF_02241">
    <property type="entry name" value="PIP_synthase"/>
    <property type="match status" value="1"/>
</dbReference>
<feature type="binding site" evidence="17">
    <location>
        <position position="66"/>
    </location>
    <ligand>
        <name>Mg(2+)</name>
        <dbReference type="ChEBI" id="CHEBI:18420"/>
        <label>2</label>
    </ligand>
</feature>
<evidence type="ECO:0000313" key="20">
    <source>
        <dbReference type="EMBL" id="GAA3382877.1"/>
    </source>
</evidence>
<dbReference type="InterPro" id="IPR043130">
    <property type="entry name" value="CDP-OH_PTrfase_TM_dom"/>
</dbReference>
<comment type="pathway">
    <text evidence="2 17">Phospholipid metabolism; phosphatidylinositol phosphate biosynthesis.</text>
</comment>
<evidence type="ECO:0000256" key="7">
    <source>
        <dbReference type="ARBA" id="ARBA00022679"/>
    </source>
</evidence>
<feature type="binding site" evidence="17">
    <location>
        <position position="91"/>
    </location>
    <ligand>
        <name>Mg(2+)</name>
        <dbReference type="ChEBI" id="CHEBI:18420"/>
        <label>2</label>
    </ligand>
</feature>
<dbReference type="EMBL" id="BAAAYN010000004">
    <property type="protein sequence ID" value="GAA3382877.1"/>
    <property type="molecule type" value="Genomic_DNA"/>
</dbReference>
<keyword evidence="12 17" id="KW-0472">Membrane</keyword>
<evidence type="ECO:0000256" key="5">
    <source>
        <dbReference type="ARBA" id="ARBA00011738"/>
    </source>
</evidence>
<protein>
    <recommendedName>
        <fullName evidence="14 17">Phosphatidylinositol phosphate synthase</fullName>
        <shortName evidence="17">PIP synthase</shortName>
        <ecNumber evidence="17">2.7.8.-</ecNumber>
    </recommendedName>
    <alternativeName>
        <fullName evidence="15 17">CDP-diacylglycerol--D-myo-inositol-3-phosphate 3-phosphatidyltransferase</fullName>
    </alternativeName>
</protein>
<feature type="binding site" evidence="17">
    <location>
        <position position="70"/>
    </location>
    <ligand>
        <name>a CDP-1,2-diacyl-sn-glycerol</name>
        <dbReference type="ChEBI" id="CHEBI:58332"/>
    </ligand>
</feature>
<comment type="subcellular location">
    <subcellularLocation>
        <location evidence="1 17">Cell membrane</location>
        <topology evidence="1 17">Multi-pass membrane protein</topology>
    </subcellularLocation>
</comment>
<keyword evidence="8 17" id="KW-0812">Transmembrane</keyword>
<evidence type="ECO:0000256" key="4">
    <source>
        <dbReference type="ARBA" id="ARBA00010441"/>
    </source>
</evidence>
<evidence type="ECO:0000256" key="1">
    <source>
        <dbReference type="ARBA" id="ARBA00004651"/>
    </source>
</evidence>
<dbReference type="InterPro" id="IPR048254">
    <property type="entry name" value="CDP_ALCOHOL_P_TRANSF_CS"/>
</dbReference>
<dbReference type="Gene3D" id="1.20.120.1760">
    <property type="match status" value="1"/>
</dbReference>
<feature type="active site" description="Proton acceptor" evidence="17">
    <location>
        <position position="91"/>
    </location>
</feature>
<evidence type="ECO:0000256" key="16">
    <source>
        <dbReference type="ARBA" id="ARBA00048865"/>
    </source>
</evidence>
<dbReference type="NCBIfam" id="NF045883">
    <property type="entry name" value="PIPSynth"/>
    <property type="match status" value="1"/>
</dbReference>
<keyword evidence="7 17" id="KW-0808">Transferase</keyword>
<feature type="binding site" evidence="17">
    <location>
        <position position="74"/>
    </location>
    <ligand>
        <name>a CDP-1,2-diacyl-sn-glycerol</name>
        <dbReference type="ChEBI" id="CHEBI:58332"/>
    </ligand>
</feature>
<sequence>MLNVLARARITRVTGPIGAALVRTGLTPDAMTLIGTTGVVLSSIFLVVPGHVLAGGIAITFFALTDMLDGAMARARGWSSRWGAFLDSTCDRLADASIFAAAAYWLFSEGRTSAGVAALLCLITGVLVSYAKARAEGLGLTANVGIAERTERLVLVGIGGVLEVTGVPGGVESVLWLLTVLAAFTVGQRVRAVWNQTRDDRVRPARPLDTGPVPPPSQTPTDRAADAEDPAAPADPGRRASPADPGRGATPADPGRAAAPAGDASTEPTADVRGEQG</sequence>
<evidence type="ECO:0000256" key="14">
    <source>
        <dbReference type="ARBA" id="ARBA00024082"/>
    </source>
</evidence>
<organism evidence="20 21">
    <name type="scientific">Cryptosporangium minutisporangium</name>
    <dbReference type="NCBI Taxonomy" id="113569"/>
    <lineage>
        <taxon>Bacteria</taxon>
        <taxon>Bacillati</taxon>
        <taxon>Actinomycetota</taxon>
        <taxon>Actinomycetes</taxon>
        <taxon>Cryptosporangiales</taxon>
        <taxon>Cryptosporangiaceae</taxon>
        <taxon>Cryptosporangium</taxon>
    </lineage>
</organism>
<keyword evidence="21" id="KW-1185">Reference proteome</keyword>
<dbReference type="PROSITE" id="PS00379">
    <property type="entry name" value="CDP_ALCOHOL_P_TRANSF"/>
    <property type="match status" value="1"/>
</dbReference>
<keyword evidence="11 17" id="KW-1133">Transmembrane helix</keyword>
<name>A0ABP6SQR3_9ACTN</name>
<evidence type="ECO:0000256" key="8">
    <source>
        <dbReference type="ARBA" id="ARBA00022692"/>
    </source>
</evidence>
<evidence type="ECO:0000256" key="10">
    <source>
        <dbReference type="ARBA" id="ARBA00022842"/>
    </source>
</evidence>
<keyword evidence="9 17" id="KW-0479">Metal-binding</keyword>
<evidence type="ECO:0000256" key="2">
    <source>
        <dbReference type="ARBA" id="ARBA00004805"/>
    </source>
</evidence>
<keyword evidence="17" id="KW-0594">Phospholipid biosynthesis</keyword>
<keyword evidence="10 17" id="KW-0460">Magnesium</keyword>
<dbReference type="InterPro" id="IPR000462">
    <property type="entry name" value="CDP-OH_P_trans"/>
</dbReference>
<evidence type="ECO:0000256" key="3">
    <source>
        <dbReference type="ARBA" id="ARBA00005189"/>
    </source>
</evidence>
<evidence type="ECO:0000256" key="11">
    <source>
        <dbReference type="ARBA" id="ARBA00022989"/>
    </source>
</evidence>
<keyword evidence="17" id="KW-1208">Phospholipid metabolism</keyword>
<evidence type="ECO:0000256" key="12">
    <source>
        <dbReference type="ARBA" id="ARBA00023136"/>
    </source>
</evidence>
<proteinExistence type="inferred from homology"/>
<comment type="cofactor">
    <cofactor evidence="17">
        <name>Mg(2+)</name>
        <dbReference type="ChEBI" id="CHEBI:18420"/>
    </cofactor>
    <text evidence="17">Contains a di-nuclear catalytic Mg(2+) center.</text>
</comment>
<feature type="transmembrane region" description="Helical" evidence="17">
    <location>
        <begin position="113"/>
        <end position="131"/>
    </location>
</feature>
<feature type="region of interest" description="Disordered" evidence="19">
    <location>
        <begin position="201"/>
        <end position="277"/>
    </location>
</feature>
<evidence type="ECO:0000256" key="9">
    <source>
        <dbReference type="ARBA" id="ARBA00022723"/>
    </source>
</evidence>
<feature type="binding site" evidence="17">
    <location>
        <begin position="29"/>
        <end position="32"/>
    </location>
    <ligand>
        <name>a CDP-1,2-diacyl-sn-glycerol</name>
        <dbReference type="ChEBI" id="CHEBI:58332"/>
    </ligand>
</feature>
<feature type="binding site" evidence="17">
    <location>
        <position position="87"/>
    </location>
    <ligand>
        <name>Mg(2+)</name>
        <dbReference type="ChEBI" id="CHEBI:18420"/>
        <label>2</label>
    </ligand>
</feature>
<comment type="catalytic activity">
    <reaction evidence="13 17">
        <text>1,2-di-(9Z-octadecenoyl)-sn-glycero-3-cytidine-5'-diphosphate + 1D-myo-inositol 3-phosphate = 1,2-di-(9Z-octadecenoyl)-sn-glycero-3-phospho-(1D-myo-inositol-3-phosphate) + CMP + H(+)</text>
        <dbReference type="Rhea" id="RHEA:61216"/>
        <dbReference type="ChEBI" id="CHEBI:15378"/>
        <dbReference type="ChEBI" id="CHEBI:58401"/>
        <dbReference type="ChEBI" id="CHEBI:60377"/>
        <dbReference type="ChEBI" id="CHEBI:85356"/>
        <dbReference type="ChEBI" id="CHEBI:144472"/>
    </reaction>
</comment>
<dbReference type="InterPro" id="IPR044268">
    <property type="entry name" value="PIP_synthase_PgsA1"/>
</dbReference>
<feature type="binding site" evidence="17">
    <location>
        <position position="80"/>
    </location>
    <ligand>
        <name>a CDP-1,2-diacyl-sn-glycerol</name>
        <dbReference type="ChEBI" id="CHEBI:58332"/>
    </ligand>
</feature>
<dbReference type="EC" id="2.7.8.-" evidence="17"/>
<comment type="subunit">
    <text evidence="5 17">Homodimer.</text>
</comment>
<reference evidence="21" key="1">
    <citation type="journal article" date="2019" name="Int. J. Syst. Evol. Microbiol.">
        <title>The Global Catalogue of Microorganisms (GCM) 10K type strain sequencing project: providing services to taxonomists for standard genome sequencing and annotation.</title>
        <authorList>
            <consortium name="The Broad Institute Genomics Platform"/>
            <consortium name="The Broad Institute Genome Sequencing Center for Infectious Disease"/>
            <person name="Wu L."/>
            <person name="Ma J."/>
        </authorList>
    </citation>
    <scope>NUCLEOTIDE SEQUENCE [LARGE SCALE GENOMIC DNA]</scope>
    <source>
        <strain evidence="21">JCM 9458</strain>
    </source>
</reference>
<feature type="compositionally biased region" description="Low complexity" evidence="19">
    <location>
        <begin position="230"/>
        <end position="264"/>
    </location>
</feature>